<accession>A0ACA9MB02</accession>
<sequence>TILWKNRDLVKELEEEYRQIEQCENESLREQYQAKYRELLGVSLENLDKMHDIEDEEERMFQEQQQARRQGLELPETLPLKHPYHKEYKPTVNKPRETEQIADQ</sequence>
<name>A0ACA9MB02_9GLOM</name>
<evidence type="ECO:0000313" key="2">
    <source>
        <dbReference type="Proteomes" id="UP000789920"/>
    </source>
</evidence>
<reference evidence="1" key="1">
    <citation type="submission" date="2021-06" db="EMBL/GenBank/DDBJ databases">
        <authorList>
            <person name="Kallberg Y."/>
            <person name="Tangrot J."/>
            <person name="Rosling A."/>
        </authorList>
    </citation>
    <scope>NUCLEOTIDE SEQUENCE</scope>
    <source>
        <strain evidence="1">MA461A</strain>
    </source>
</reference>
<dbReference type="Proteomes" id="UP000789920">
    <property type="component" value="Unassembled WGS sequence"/>
</dbReference>
<evidence type="ECO:0000313" key="1">
    <source>
        <dbReference type="EMBL" id="CAG8576803.1"/>
    </source>
</evidence>
<organism evidence="1 2">
    <name type="scientific">Racocetra persica</name>
    <dbReference type="NCBI Taxonomy" id="160502"/>
    <lineage>
        <taxon>Eukaryota</taxon>
        <taxon>Fungi</taxon>
        <taxon>Fungi incertae sedis</taxon>
        <taxon>Mucoromycota</taxon>
        <taxon>Glomeromycotina</taxon>
        <taxon>Glomeromycetes</taxon>
        <taxon>Diversisporales</taxon>
        <taxon>Gigasporaceae</taxon>
        <taxon>Racocetra</taxon>
    </lineage>
</organism>
<dbReference type="EMBL" id="CAJVQC010007251">
    <property type="protein sequence ID" value="CAG8576803.1"/>
    <property type="molecule type" value="Genomic_DNA"/>
</dbReference>
<protein>
    <submittedName>
        <fullName evidence="1">8395_t:CDS:1</fullName>
    </submittedName>
</protein>
<comment type="caution">
    <text evidence="1">The sequence shown here is derived from an EMBL/GenBank/DDBJ whole genome shotgun (WGS) entry which is preliminary data.</text>
</comment>
<feature type="non-terminal residue" evidence="1">
    <location>
        <position position="1"/>
    </location>
</feature>
<gene>
    <name evidence="1" type="ORF">RPERSI_LOCUS4973</name>
</gene>
<proteinExistence type="predicted"/>
<keyword evidence="2" id="KW-1185">Reference proteome</keyword>